<dbReference type="Pfam" id="PF08190">
    <property type="entry name" value="PIH1"/>
    <property type="match status" value="1"/>
</dbReference>
<evidence type="ECO:0000256" key="2">
    <source>
        <dbReference type="ARBA" id="ARBA00046233"/>
    </source>
</evidence>
<dbReference type="OrthoDB" id="5135119at2759"/>
<reference evidence="5" key="1">
    <citation type="journal article" date="2004" name="Nature">
        <title>Genome duplication in the teleost fish Tetraodon nigroviridis reveals the early vertebrate proto-karyotype.</title>
        <authorList>
            <person name="Jaillon O."/>
            <person name="Aury J.-M."/>
            <person name="Brunet F."/>
            <person name="Petit J.-L."/>
            <person name="Stange-Thomann N."/>
            <person name="Mauceli E."/>
            <person name="Bouneau L."/>
            <person name="Fischer C."/>
            <person name="Ozouf-Costaz C."/>
            <person name="Bernot A."/>
            <person name="Nicaud S."/>
            <person name="Jaffe D."/>
            <person name="Fisher S."/>
            <person name="Lutfalla G."/>
            <person name="Dossat C."/>
            <person name="Segurens B."/>
            <person name="Dasilva C."/>
            <person name="Salanoubat M."/>
            <person name="Levy M."/>
            <person name="Boudet N."/>
            <person name="Castellano S."/>
            <person name="Anthouard V."/>
            <person name="Jubin C."/>
            <person name="Castelli V."/>
            <person name="Katinka M."/>
            <person name="Vacherie B."/>
            <person name="Biemont C."/>
            <person name="Skalli Z."/>
            <person name="Cattolico L."/>
            <person name="Poulain J."/>
            <person name="De Berardinis V."/>
            <person name="Cruaud C."/>
            <person name="Duprat S."/>
            <person name="Brottier P."/>
            <person name="Coutanceau J.-P."/>
            <person name="Gouzy J."/>
            <person name="Parra G."/>
            <person name="Lardier G."/>
            <person name="Chapple C."/>
            <person name="McKernan K.J."/>
            <person name="McEwan P."/>
            <person name="Bosak S."/>
            <person name="Kellis M."/>
            <person name="Volff J.-N."/>
            <person name="Guigo R."/>
            <person name="Zody M.C."/>
            <person name="Mesirov J."/>
            <person name="Lindblad-Toh K."/>
            <person name="Birren B."/>
            <person name="Nusbaum C."/>
            <person name="Kahn D."/>
            <person name="Robinson-Rechavi M."/>
            <person name="Laudet V."/>
            <person name="Schachter V."/>
            <person name="Quetier F."/>
            <person name="Saurin W."/>
            <person name="Scarpelli C."/>
            <person name="Wincker P."/>
            <person name="Lander E.S."/>
            <person name="Weissenbach J."/>
            <person name="Roest Crollius H."/>
        </authorList>
    </citation>
    <scope>NUCLEOTIDE SEQUENCE [LARGE SCALE GENOMIC DNA]</scope>
</reference>
<accession>Q4SBC1</accession>
<comment type="similarity">
    <text evidence="1">Belongs to the PIH1 family.</text>
</comment>
<evidence type="ECO:0000313" key="5">
    <source>
        <dbReference type="EMBL" id="CAG02061.1"/>
    </source>
</evidence>
<dbReference type="GO" id="GO:1990904">
    <property type="term" value="C:ribonucleoprotein complex"/>
    <property type="evidence" value="ECO:0007669"/>
    <property type="project" value="TreeGrafter"/>
</dbReference>
<dbReference type="EMBL" id="CAAE01014676">
    <property type="protein sequence ID" value="CAG02061.1"/>
    <property type="molecule type" value="Genomic_DNA"/>
</dbReference>
<sequence length="135" mass="15300">LCIKTISETSKEKVFVNICQSSSVPPPPEISRDELVELLQSEDPSDYRVPMSLGMPHTELDNSAFAGAEGFVNILGFVMEKICKRKFGKLYRDEARRLYTLVSPSANQDAEHNMPLKKSIKKTALNNQKQRSRER</sequence>
<feature type="non-terminal residue" evidence="5">
    <location>
        <position position="1"/>
    </location>
</feature>
<comment type="caution">
    <text evidence="5">The sequence shown here is derived from an EMBL/GenBank/DDBJ whole genome shotgun (WGS) entry which is preliminary data.</text>
</comment>
<evidence type="ECO:0000256" key="3">
    <source>
        <dbReference type="SAM" id="MobiDB-lite"/>
    </source>
</evidence>
<feature type="domain" description="PIH1 N-terminal" evidence="4">
    <location>
        <begin position="2"/>
        <end position="63"/>
    </location>
</feature>
<dbReference type="PANTHER" id="PTHR22997:SF0">
    <property type="entry name" value="PIH1 DOMAIN-CONTAINING PROTEIN 1"/>
    <property type="match status" value="1"/>
</dbReference>
<dbReference type="InterPro" id="IPR050734">
    <property type="entry name" value="PIH1/Kintoun_subfamily"/>
</dbReference>
<proteinExistence type="inferred from homology"/>
<dbReference type="GO" id="GO:0005737">
    <property type="term" value="C:cytoplasm"/>
    <property type="evidence" value="ECO:0007669"/>
    <property type="project" value="TreeGrafter"/>
</dbReference>
<feature type="region of interest" description="Disordered" evidence="3">
    <location>
        <begin position="103"/>
        <end position="135"/>
    </location>
</feature>
<evidence type="ECO:0000259" key="4">
    <source>
        <dbReference type="Pfam" id="PF08190"/>
    </source>
</evidence>
<reference evidence="5" key="2">
    <citation type="submission" date="2004-02" db="EMBL/GenBank/DDBJ databases">
        <authorList>
            <consortium name="Genoscope"/>
            <consortium name="Whitehead Institute Centre for Genome Research"/>
        </authorList>
    </citation>
    <scope>NUCLEOTIDE SEQUENCE</scope>
</reference>
<comment type="function">
    <text evidence="2">Involved in the assembly of C/D box small nucleolar ribonucleoprotein (snoRNP) particles. Recruits the SWI/SNF complex to the core promoter of rRNA genes and enhances pre-rRNA transcription. Mediates interaction of TELO2 with the R2TP complex which is necessary for the stability of MTOR and SMG1. Positively regulates the assembly and activity of the mTORC1 complex.</text>
</comment>
<gene>
    <name evidence="5" type="ORF">GSTENG00021040001</name>
</gene>
<dbReference type="GO" id="GO:0000492">
    <property type="term" value="P:box C/D snoRNP assembly"/>
    <property type="evidence" value="ECO:0007669"/>
    <property type="project" value="TreeGrafter"/>
</dbReference>
<dbReference type="AlphaFoldDB" id="Q4SBC1"/>
<organism evidence="5">
    <name type="scientific">Tetraodon nigroviridis</name>
    <name type="common">Spotted green pufferfish</name>
    <name type="synonym">Chelonodon nigroviridis</name>
    <dbReference type="NCBI Taxonomy" id="99883"/>
    <lineage>
        <taxon>Eukaryota</taxon>
        <taxon>Metazoa</taxon>
        <taxon>Chordata</taxon>
        <taxon>Craniata</taxon>
        <taxon>Vertebrata</taxon>
        <taxon>Euteleostomi</taxon>
        <taxon>Actinopterygii</taxon>
        <taxon>Neopterygii</taxon>
        <taxon>Teleostei</taxon>
        <taxon>Neoteleostei</taxon>
        <taxon>Acanthomorphata</taxon>
        <taxon>Eupercaria</taxon>
        <taxon>Tetraodontiformes</taxon>
        <taxon>Tetradontoidea</taxon>
        <taxon>Tetraodontidae</taxon>
        <taxon>Tetraodon</taxon>
    </lineage>
</organism>
<protein>
    <submittedName>
        <fullName evidence="5">(spotted green pufferfish) hypothetical protein</fullName>
    </submittedName>
</protein>
<dbReference type="GO" id="GO:0097255">
    <property type="term" value="C:R2TP complex"/>
    <property type="evidence" value="ECO:0007669"/>
    <property type="project" value="TreeGrafter"/>
</dbReference>
<dbReference type="PANTHER" id="PTHR22997">
    <property type="entry name" value="PIH1 DOMAIN-CONTAINING PROTEIN 1"/>
    <property type="match status" value="1"/>
</dbReference>
<name>Q4SBC1_TETNG</name>
<evidence type="ECO:0000256" key="1">
    <source>
        <dbReference type="ARBA" id="ARBA00008511"/>
    </source>
</evidence>
<dbReference type="InterPro" id="IPR012981">
    <property type="entry name" value="PIH1_N"/>
</dbReference>
<dbReference type="KEGG" id="tng:GSTEN00021040G001"/>
<dbReference type="GO" id="GO:0006364">
    <property type="term" value="P:rRNA processing"/>
    <property type="evidence" value="ECO:0007669"/>
    <property type="project" value="TreeGrafter"/>
</dbReference>